<proteinExistence type="predicted"/>
<evidence type="ECO:0000259" key="2">
    <source>
        <dbReference type="Pfam" id="PF12158"/>
    </source>
</evidence>
<name>A0ABT7CM33_9BACT</name>
<organism evidence="3 4">
    <name type="scientific">Xanthocytophaga flava</name>
    <dbReference type="NCBI Taxonomy" id="3048013"/>
    <lineage>
        <taxon>Bacteria</taxon>
        <taxon>Pseudomonadati</taxon>
        <taxon>Bacteroidota</taxon>
        <taxon>Cytophagia</taxon>
        <taxon>Cytophagales</taxon>
        <taxon>Rhodocytophagaceae</taxon>
        <taxon>Xanthocytophaga</taxon>
    </lineage>
</organism>
<evidence type="ECO:0000313" key="3">
    <source>
        <dbReference type="EMBL" id="MDJ1494809.1"/>
    </source>
</evidence>
<evidence type="ECO:0000256" key="1">
    <source>
        <dbReference type="SAM" id="Phobius"/>
    </source>
</evidence>
<keyword evidence="1" id="KW-0812">Transmembrane</keyword>
<dbReference type="EMBL" id="JASJOT010000011">
    <property type="protein sequence ID" value="MDJ1494809.1"/>
    <property type="molecule type" value="Genomic_DNA"/>
</dbReference>
<keyword evidence="1" id="KW-0472">Membrane</keyword>
<dbReference type="RefSeq" id="WP_313998274.1">
    <property type="nucleotide sequence ID" value="NZ_JASJOT010000011.1"/>
</dbReference>
<reference evidence="3 4" key="1">
    <citation type="submission" date="2023-05" db="EMBL/GenBank/DDBJ databases">
        <authorList>
            <person name="Zhang X."/>
        </authorList>
    </citation>
    <scope>NUCLEOTIDE SEQUENCE [LARGE SCALE GENOMIC DNA]</scope>
    <source>
        <strain evidence="3 4">DM2B3-1</strain>
    </source>
</reference>
<sequence>MRSDQYLRSEPTGWQKLQAIAFALVIGLFIIRGILWYLDYAYQKNKEEILSNPAYCKGVIVSKRSYKGKGADIDYSVNGEEYTLKTGITTKFYNEHPVGDSVDIIYSKRDPDTAILEYELKK</sequence>
<feature type="transmembrane region" description="Helical" evidence="1">
    <location>
        <begin position="20"/>
        <end position="38"/>
    </location>
</feature>
<dbReference type="InterPro" id="IPR021994">
    <property type="entry name" value="DUF3592"/>
</dbReference>
<accession>A0ABT7CM33</accession>
<comment type="caution">
    <text evidence="3">The sequence shown here is derived from an EMBL/GenBank/DDBJ whole genome shotgun (WGS) entry which is preliminary data.</text>
</comment>
<dbReference type="Proteomes" id="UP001228581">
    <property type="component" value="Unassembled WGS sequence"/>
</dbReference>
<dbReference type="Pfam" id="PF12158">
    <property type="entry name" value="DUF3592"/>
    <property type="match status" value="1"/>
</dbReference>
<feature type="domain" description="DUF3592" evidence="2">
    <location>
        <begin position="64"/>
        <end position="118"/>
    </location>
</feature>
<protein>
    <recommendedName>
        <fullName evidence="2">DUF3592 domain-containing protein</fullName>
    </recommendedName>
</protein>
<keyword evidence="4" id="KW-1185">Reference proteome</keyword>
<keyword evidence="1" id="KW-1133">Transmembrane helix</keyword>
<evidence type="ECO:0000313" key="4">
    <source>
        <dbReference type="Proteomes" id="UP001228581"/>
    </source>
</evidence>
<gene>
    <name evidence="3" type="ORF">QNI19_17855</name>
</gene>